<proteinExistence type="predicted"/>
<comment type="caution">
    <text evidence="2">The sequence shown here is derived from an EMBL/GenBank/DDBJ whole genome shotgun (WGS) entry which is preliminary data.</text>
</comment>
<evidence type="ECO:0000313" key="2">
    <source>
        <dbReference type="EMBL" id="TGN72132.1"/>
    </source>
</evidence>
<keyword evidence="3" id="KW-1185">Reference proteome</keyword>
<dbReference type="Proteomes" id="UP000298159">
    <property type="component" value="Unassembled WGS sequence"/>
</dbReference>
<evidence type="ECO:0000313" key="3">
    <source>
        <dbReference type="Proteomes" id="UP000298159"/>
    </source>
</evidence>
<accession>A0A4Z1CTD4</accession>
<protein>
    <submittedName>
        <fullName evidence="2">Uncharacterized protein</fullName>
    </submittedName>
</protein>
<organism evidence="2 3">
    <name type="scientific">Streptomyces bauhiniae</name>
    <dbReference type="NCBI Taxonomy" id="2340725"/>
    <lineage>
        <taxon>Bacteria</taxon>
        <taxon>Bacillati</taxon>
        <taxon>Actinomycetota</taxon>
        <taxon>Actinomycetes</taxon>
        <taxon>Kitasatosporales</taxon>
        <taxon>Streptomycetaceae</taxon>
        <taxon>Streptomyces</taxon>
    </lineage>
</organism>
<sequence>MDRGPHRLDRLLPAPGRAQRRRREADLRLRRQSPGVRAGHRRAGRRRRAVRRRPPPGPRVTAVVHAARALAYLARQDAGPPPLDPEGREAWREEMRAGHDAYRAGRAVAVGADRLDALLRAVDAGRYDIADCRDAAEALANVEHGCMSRWPVTPYGTVWVDNEA</sequence>
<dbReference type="AlphaFoldDB" id="A0A4Z1CTD4"/>
<feature type="region of interest" description="Disordered" evidence="1">
    <location>
        <begin position="1"/>
        <end position="60"/>
    </location>
</feature>
<dbReference type="EMBL" id="SRRT01000016">
    <property type="protein sequence ID" value="TGN72132.1"/>
    <property type="molecule type" value="Genomic_DNA"/>
</dbReference>
<feature type="compositionally biased region" description="Basic and acidic residues" evidence="1">
    <location>
        <begin position="1"/>
        <end position="10"/>
    </location>
</feature>
<evidence type="ECO:0000256" key="1">
    <source>
        <dbReference type="SAM" id="MobiDB-lite"/>
    </source>
</evidence>
<reference evidence="2 3" key="1">
    <citation type="submission" date="2019-04" db="EMBL/GenBank/DDBJ databases">
        <title>Streptomyces sp. nov. Bv016 isolated from bark of Buahinia variegata.</title>
        <authorList>
            <person name="Kanchanasin P."/>
            <person name="Tanasupawat S."/>
            <person name="Yuki M."/>
            <person name="Kudo T."/>
        </authorList>
    </citation>
    <scope>NUCLEOTIDE SEQUENCE [LARGE SCALE GENOMIC DNA]</scope>
    <source>
        <strain evidence="2 3">Bv016</strain>
    </source>
</reference>
<gene>
    <name evidence="2" type="ORF">E5083_31020</name>
</gene>
<feature type="compositionally biased region" description="Basic residues" evidence="1">
    <location>
        <begin position="38"/>
        <end position="54"/>
    </location>
</feature>
<name>A0A4Z1CTD4_9ACTN</name>